<organism evidence="2 3">
    <name type="scientific">Coccomyxa subellipsoidea</name>
    <dbReference type="NCBI Taxonomy" id="248742"/>
    <lineage>
        <taxon>Eukaryota</taxon>
        <taxon>Viridiplantae</taxon>
        <taxon>Chlorophyta</taxon>
        <taxon>core chlorophytes</taxon>
        <taxon>Trebouxiophyceae</taxon>
        <taxon>Trebouxiophyceae incertae sedis</taxon>
        <taxon>Coccomyxaceae</taxon>
        <taxon>Coccomyxa</taxon>
    </lineage>
</organism>
<feature type="transmembrane region" description="Helical" evidence="1">
    <location>
        <begin position="36"/>
        <end position="53"/>
    </location>
</feature>
<dbReference type="EMBL" id="JALJOT010000005">
    <property type="protein sequence ID" value="KAK9914756.1"/>
    <property type="molecule type" value="Genomic_DNA"/>
</dbReference>
<name>A0ABR2YT10_9CHLO</name>
<protein>
    <submittedName>
        <fullName evidence="2">Uncharacterized protein</fullName>
    </submittedName>
</protein>
<evidence type="ECO:0000313" key="3">
    <source>
        <dbReference type="Proteomes" id="UP001491310"/>
    </source>
</evidence>
<accession>A0ABR2YT10</accession>
<keyword evidence="1" id="KW-0472">Membrane</keyword>
<proteinExistence type="predicted"/>
<dbReference type="Proteomes" id="UP001491310">
    <property type="component" value="Unassembled WGS sequence"/>
</dbReference>
<comment type="caution">
    <text evidence="2">The sequence shown here is derived from an EMBL/GenBank/DDBJ whole genome shotgun (WGS) entry which is preliminary data.</text>
</comment>
<reference evidence="2 3" key="1">
    <citation type="journal article" date="2024" name="Nat. Commun.">
        <title>Phylogenomics reveals the evolutionary origins of lichenization in chlorophyte algae.</title>
        <authorList>
            <person name="Puginier C."/>
            <person name="Libourel C."/>
            <person name="Otte J."/>
            <person name="Skaloud P."/>
            <person name="Haon M."/>
            <person name="Grisel S."/>
            <person name="Petersen M."/>
            <person name="Berrin J.G."/>
            <person name="Delaux P.M."/>
            <person name="Dal Grande F."/>
            <person name="Keller J."/>
        </authorList>
    </citation>
    <scope>NUCLEOTIDE SEQUENCE [LARGE SCALE GENOMIC DNA]</scope>
    <source>
        <strain evidence="2 3">SAG 216-7</strain>
    </source>
</reference>
<sequence length="76" mass="8848">MAPLWLGLGIGIFWTHALMGSAKVSSIEARNWWRYMWLPLAPLLFAILGRYVMRSLEESRTGVQRLQADMYSYKKL</sequence>
<keyword evidence="1" id="KW-0812">Transmembrane</keyword>
<gene>
    <name evidence="2" type="ORF">WJX75_000184</name>
</gene>
<evidence type="ECO:0000313" key="2">
    <source>
        <dbReference type="EMBL" id="KAK9914756.1"/>
    </source>
</evidence>
<keyword evidence="1" id="KW-1133">Transmembrane helix</keyword>
<evidence type="ECO:0000256" key="1">
    <source>
        <dbReference type="SAM" id="Phobius"/>
    </source>
</evidence>
<keyword evidence="3" id="KW-1185">Reference proteome</keyword>